<sequence length="19" mass="2187">MSMIMLFSALQDSVICHFL</sequence>
<evidence type="ECO:0000313" key="1">
    <source>
        <dbReference type="EMBL" id="JAD39486.1"/>
    </source>
</evidence>
<proteinExistence type="predicted"/>
<accession>A0A0A8ZL07</accession>
<organism evidence="1">
    <name type="scientific">Arundo donax</name>
    <name type="common">Giant reed</name>
    <name type="synonym">Donax arundinaceus</name>
    <dbReference type="NCBI Taxonomy" id="35708"/>
    <lineage>
        <taxon>Eukaryota</taxon>
        <taxon>Viridiplantae</taxon>
        <taxon>Streptophyta</taxon>
        <taxon>Embryophyta</taxon>
        <taxon>Tracheophyta</taxon>
        <taxon>Spermatophyta</taxon>
        <taxon>Magnoliopsida</taxon>
        <taxon>Liliopsida</taxon>
        <taxon>Poales</taxon>
        <taxon>Poaceae</taxon>
        <taxon>PACMAD clade</taxon>
        <taxon>Arundinoideae</taxon>
        <taxon>Arundineae</taxon>
        <taxon>Arundo</taxon>
    </lineage>
</organism>
<protein>
    <submittedName>
        <fullName evidence="1">Uncharacterized protein</fullName>
    </submittedName>
</protein>
<name>A0A0A8ZL07_ARUDO</name>
<reference evidence="1" key="2">
    <citation type="journal article" date="2015" name="Data Brief">
        <title>Shoot transcriptome of the giant reed, Arundo donax.</title>
        <authorList>
            <person name="Barrero R.A."/>
            <person name="Guerrero F.D."/>
            <person name="Moolhuijzen P."/>
            <person name="Goolsby J.A."/>
            <person name="Tidwell J."/>
            <person name="Bellgard S.E."/>
            <person name="Bellgard M.I."/>
        </authorList>
    </citation>
    <scope>NUCLEOTIDE SEQUENCE</scope>
    <source>
        <tissue evidence="1">Shoot tissue taken approximately 20 cm above the soil surface</tissue>
    </source>
</reference>
<dbReference type="AlphaFoldDB" id="A0A0A8ZL07"/>
<reference evidence="1" key="1">
    <citation type="submission" date="2014-09" db="EMBL/GenBank/DDBJ databases">
        <authorList>
            <person name="Magalhaes I.L.F."/>
            <person name="Oliveira U."/>
            <person name="Santos F.R."/>
            <person name="Vidigal T.H.D.A."/>
            <person name="Brescovit A.D."/>
            <person name="Santos A.J."/>
        </authorList>
    </citation>
    <scope>NUCLEOTIDE SEQUENCE</scope>
    <source>
        <tissue evidence="1">Shoot tissue taken approximately 20 cm above the soil surface</tissue>
    </source>
</reference>
<dbReference type="EMBL" id="GBRH01258409">
    <property type="protein sequence ID" value="JAD39486.1"/>
    <property type="molecule type" value="Transcribed_RNA"/>
</dbReference>